<dbReference type="PANTHER" id="PTHR37846:SF1">
    <property type="entry name" value="DEACETYLASE-LIKE PROTEIN"/>
    <property type="match status" value="1"/>
</dbReference>
<feature type="transmembrane region" description="Helical" evidence="2">
    <location>
        <begin position="75"/>
        <end position="92"/>
    </location>
</feature>
<protein>
    <recommendedName>
        <fullName evidence="3">DUF7719 domain-containing protein</fullName>
    </recommendedName>
</protein>
<dbReference type="AlphaFoldDB" id="A0A9P6ETE3"/>
<evidence type="ECO:0000256" key="1">
    <source>
        <dbReference type="SAM" id="MobiDB-lite"/>
    </source>
</evidence>
<proteinExistence type="predicted"/>
<dbReference type="InterPro" id="IPR056136">
    <property type="entry name" value="DUF7719"/>
</dbReference>
<dbReference type="Proteomes" id="UP000807306">
    <property type="component" value="Unassembled WGS sequence"/>
</dbReference>
<organism evidence="4 5">
    <name type="scientific">Crepidotus variabilis</name>
    <dbReference type="NCBI Taxonomy" id="179855"/>
    <lineage>
        <taxon>Eukaryota</taxon>
        <taxon>Fungi</taxon>
        <taxon>Dikarya</taxon>
        <taxon>Basidiomycota</taxon>
        <taxon>Agaricomycotina</taxon>
        <taxon>Agaricomycetes</taxon>
        <taxon>Agaricomycetidae</taxon>
        <taxon>Agaricales</taxon>
        <taxon>Agaricineae</taxon>
        <taxon>Crepidotaceae</taxon>
        <taxon>Crepidotus</taxon>
    </lineage>
</organism>
<gene>
    <name evidence="4" type="ORF">CPB83DRAFT_843016</name>
</gene>
<evidence type="ECO:0000256" key="2">
    <source>
        <dbReference type="SAM" id="Phobius"/>
    </source>
</evidence>
<dbReference type="Pfam" id="PF24841">
    <property type="entry name" value="DUF7719"/>
    <property type="match status" value="1"/>
</dbReference>
<evidence type="ECO:0000259" key="3">
    <source>
        <dbReference type="Pfam" id="PF24841"/>
    </source>
</evidence>
<dbReference type="OrthoDB" id="5597489at2759"/>
<evidence type="ECO:0000313" key="4">
    <source>
        <dbReference type="EMBL" id="KAF9534832.1"/>
    </source>
</evidence>
<feature type="domain" description="DUF7719" evidence="3">
    <location>
        <begin position="137"/>
        <end position="203"/>
    </location>
</feature>
<feature type="transmembrane region" description="Helical" evidence="2">
    <location>
        <begin position="173"/>
        <end position="199"/>
    </location>
</feature>
<dbReference type="EMBL" id="MU157825">
    <property type="protein sequence ID" value="KAF9534832.1"/>
    <property type="molecule type" value="Genomic_DNA"/>
</dbReference>
<keyword evidence="5" id="KW-1185">Reference proteome</keyword>
<accession>A0A9P6ETE3</accession>
<feature type="region of interest" description="Disordered" evidence="1">
    <location>
        <begin position="1"/>
        <end position="30"/>
    </location>
</feature>
<keyword evidence="2" id="KW-0472">Membrane</keyword>
<feature type="transmembrane region" description="Helical" evidence="2">
    <location>
        <begin position="113"/>
        <end position="130"/>
    </location>
</feature>
<feature type="compositionally biased region" description="Polar residues" evidence="1">
    <location>
        <begin position="10"/>
        <end position="22"/>
    </location>
</feature>
<keyword evidence="2" id="KW-0812">Transmembrane</keyword>
<evidence type="ECO:0000313" key="5">
    <source>
        <dbReference type="Proteomes" id="UP000807306"/>
    </source>
</evidence>
<sequence length="205" mass="23291">MPRQRKGKAASQTVPEVSSQAPRNDAPSKPLIEISEEEQWRIIKQTGILEVAEERDASGAQEIIEAESLSLGDEIFNAALLIIPFSFLLLLMEILIHHQYGKRVSLDMMMDRMGPGVPILSLFIFYTVRYKHHRRTQFFLFLLSCAAGSRLMYQYNRANWLVKIKQCPPLITIWVYTVLQLDLGPCVLGLLTVAGFSWLKGLTVQ</sequence>
<comment type="caution">
    <text evidence="4">The sequence shown here is derived from an EMBL/GenBank/DDBJ whole genome shotgun (WGS) entry which is preliminary data.</text>
</comment>
<keyword evidence="2" id="KW-1133">Transmembrane helix</keyword>
<name>A0A9P6ETE3_9AGAR</name>
<dbReference type="PANTHER" id="PTHR37846">
    <property type="entry name" value="YALI0B21296P"/>
    <property type="match status" value="1"/>
</dbReference>
<reference evidence="4" key="1">
    <citation type="submission" date="2020-11" db="EMBL/GenBank/DDBJ databases">
        <authorList>
            <consortium name="DOE Joint Genome Institute"/>
            <person name="Ahrendt S."/>
            <person name="Riley R."/>
            <person name="Andreopoulos W."/>
            <person name="Labutti K."/>
            <person name="Pangilinan J."/>
            <person name="Ruiz-Duenas F.J."/>
            <person name="Barrasa J.M."/>
            <person name="Sanchez-Garcia M."/>
            <person name="Camarero S."/>
            <person name="Miyauchi S."/>
            <person name="Serrano A."/>
            <person name="Linde D."/>
            <person name="Babiker R."/>
            <person name="Drula E."/>
            <person name="Ayuso-Fernandez I."/>
            <person name="Pacheco R."/>
            <person name="Padilla G."/>
            <person name="Ferreira P."/>
            <person name="Barriuso J."/>
            <person name="Kellner H."/>
            <person name="Castanera R."/>
            <person name="Alfaro M."/>
            <person name="Ramirez L."/>
            <person name="Pisabarro A.G."/>
            <person name="Kuo A."/>
            <person name="Tritt A."/>
            <person name="Lipzen A."/>
            <person name="He G."/>
            <person name="Yan M."/>
            <person name="Ng V."/>
            <person name="Cullen D."/>
            <person name="Martin F."/>
            <person name="Rosso M.-N."/>
            <person name="Henrissat B."/>
            <person name="Hibbett D."/>
            <person name="Martinez A.T."/>
            <person name="Grigoriev I.V."/>
        </authorList>
    </citation>
    <scope>NUCLEOTIDE SEQUENCE</scope>
    <source>
        <strain evidence="4">CBS 506.95</strain>
    </source>
</reference>